<dbReference type="AlphaFoldDB" id="A0A5A7PJM3"/>
<dbReference type="EMBL" id="BKCP01004672">
    <property type="protein sequence ID" value="GER33095.1"/>
    <property type="molecule type" value="Genomic_DNA"/>
</dbReference>
<sequence length="118" mass="13779">MEALMELVDQEEIPGGLETTEIPKDKDRWQAVESQGLTGGIFLLWAREVKSQLCFGVEVEEQGGSGTYWYKFVYASSIRRSNHKKMWFAFDRRRLKKEGVQKTVKRYWELPKTGTPIF</sequence>
<keyword evidence="1" id="KW-0675">Receptor</keyword>
<comment type="caution">
    <text evidence="1">The sequence shown here is derived from an EMBL/GenBank/DDBJ whole genome shotgun (WGS) entry which is preliminary data.</text>
</comment>
<reference evidence="2" key="1">
    <citation type="journal article" date="2019" name="Curr. Biol.">
        <title>Genome Sequence of Striga asiatica Provides Insight into the Evolution of Plant Parasitism.</title>
        <authorList>
            <person name="Yoshida S."/>
            <person name="Kim S."/>
            <person name="Wafula E.K."/>
            <person name="Tanskanen J."/>
            <person name="Kim Y.M."/>
            <person name="Honaas L."/>
            <person name="Yang Z."/>
            <person name="Spallek T."/>
            <person name="Conn C.E."/>
            <person name="Ichihashi Y."/>
            <person name="Cheong K."/>
            <person name="Cui S."/>
            <person name="Der J.P."/>
            <person name="Gundlach H."/>
            <person name="Jiao Y."/>
            <person name="Hori C."/>
            <person name="Ishida J.K."/>
            <person name="Kasahara H."/>
            <person name="Kiba T."/>
            <person name="Kim M.S."/>
            <person name="Koo N."/>
            <person name="Laohavisit A."/>
            <person name="Lee Y.H."/>
            <person name="Lumba S."/>
            <person name="McCourt P."/>
            <person name="Mortimer J.C."/>
            <person name="Mutuku J.M."/>
            <person name="Nomura T."/>
            <person name="Sasaki-Sekimoto Y."/>
            <person name="Seto Y."/>
            <person name="Wang Y."/>
            <person name="Wakatake T."/>
            <person name="Sakakibara H."/>
            <person name="Demura T."/>
            <person name="Yamaguchi S."/>
            <person name="Yoneyama K."/>
            <person name="Manabe R.I."/>
            <person name="Nelson D.C."/>
            <person name="Schulman A.H."/>
            <person name="Timko M.P."/>
            <person name="dePamphilis C.W."/>
            <person name="Choi D."/>
            <person name="Shirasu K."/>
        </authorList>
    </citation>
    <scope>NUCLEOTIDE SEQUENCE [LARGE SCALE GENOMIC DNA]</scope>
    <source>
        <strain evidence="2">cv. UVA1</strain>
    </source>
</reference>
<accession>A0A5A7PJM3</accession>
<dbReference type="Proteomes" id="UP000325081">
    <property type="component" value="Unassembled WGS sequence"/>
</dbReference>
<protein>
    <submittedName>
        <fullName evidence="1">Sigma non-opioid intracellular receptor 1</fullName>
    </submittedName>
</protein>
<proteinExistence type="predicted"/>
<organism evidence="1 2">
    <name type="scientific">Striga asiatica</name>
    <name type="common">Asiatic witchweed</name>
    <name type="synonym">Buchnera asiatica</name>
    <dbReference type="NCBI Taxonomy" id="4170"/>
    <lineage>
        <taxon>Eukaryota</taxon>
        <taxon>Viridiplantae</taxon>
        <taxon>Streptophyta</taxon>
        <taxon>Embryophyta</taxon>
        <taxon>Tracheophyta</taxon>
        <taxon>Spermatophyta</taxon>
        <taxon>Magnoliopsida</taxon>
        <taxon>eudicotyledons</taxon>
        <taxon>Gunneridae</taxon>
        <taxon>Pentapetalae</taxon>
        <taxon>asterids</taxon>
        <taxon>lamiids</taxon>
        <taxon>Lamiales</taxon>
        <taxon>Orobanchaceae</taxon>
        <taxon>Buchnereae</taxon>
        <taxon>Striga</taxon>
    </lineage>
</organism>
<evidence type="ECO:0000313" key="2">
    <source>
        <dbReference type="Proteomes" id="UP000325081"/>
    </source>
</evidence>
<name>A0A5A7PJM3_STRAF</name>
<gene>
    <name evidence="1" type="ORF">STAS_09202</name>
</gene>
<evidence type="ECO:0000313" key="1">
    <source>
        <dbReference type="EMBL" id="GER33095.1"/>
    </source>
</evidence>
<keyword evidence="2" id="KW-1185">Reference proteome</keyword>